<keyword evidence="3" id="KW-1185">Reference proteome</keyword>
<gene>
    <name evidence="2" type="ORF">L3X38_026539</name>
</gene>
<evidence type="ECO:0000313" key="3">
    <source>
        <dbReference type="Proteomes" id="UP001054821"/>
    </source>
</evidence>
<evidence type="ECO:0000313" key="2">
    <source>
        <dbReference type="EMBL" id="KAI5327143.1"/>
    </source>
</evidence>
<proteinExistence type="predicted"/>
<dbReference type="Proteomes" id="UP001054821">
    <property type="component" value="Chromosome 5"/>
</dbReference>
<reference evidence="2 3" key="1">
    <citation type="journal article" date="2022" name="G3 (Bethesda)">
        <title>Whole-genome sequence and methylome profiling of the almond [Prunus dulcis (Mill.) D.A. Webb] cultivar 'Nonpareil'.</title>
        <authorList>
            <person name="D'Amico-Willman K.M."/>
            <person name="Ouma W.Z."/>
            <person name="Meulia T."/>
            <person name="Sideli G.M."/>
            <person name="Gradziel T.M."/>
            <person name="Fresnedo-Ramirez J."/>
        </authorList>
    </citation>
    <scope>NUCLEOTIDE SEQUENCE [LARGE SCALE GENOMIC DNA]</scope>
    <source>
        <strain evidence="2">Clone GOH B32 T37-40</strain>
    </source>
</reference>
<dbReference type="PROSITE" id="PS50878">
    <property type="entry name" value="RT_POL"/>
    <property type="match status" value="1"/>
</dbReference>
<dbReference type="PANTHER" id="PTHR33116">
    <property type="entry name" value="REVERSE TRANSCRIPTASE ZINC-BINDING DOMAIN-CONTAINING PROTEIN-RELATED-RELATED"/>
    <property type="match status" value="1"/>
</dbReference>
<sequence length="723" mass="81075">MAKTYDRAEWNFICKMMEKLGFHDELVKLVFECISTVSYSLIKHGAVEDNIIPQRGIIQGDPLSPYLFLICAKGFSTLLKHAELSGDIKGIEVARRAPSISHLFFADDSVLFLEATRHACRTLKRVFEIYEMAAGQKIDLAKSAIAFSPNTPVQLRNEVSSILAIPIVEFHEKYLGLPTVIGRKKKECFNGIKERLRKKLNIWKEKLLSKAGKALLIKAVAQSILDYAMGVFKLPVTLCADLNSMISKFWWENSECSKGISWAKWVHFCFAKDEGGIGFRDLESFNKALVAKQCWRLLTNEQTMIHKVFDLGCELLLSGLRKRIGDGQETLVYGDAWIPRPNFFRPISSQVLDQETKAGDVKEKGMQWDCWILFETKNTKYFLEKSLVPRGRSYAQNVIFNRAHYLADEYESLVKGEPKLIVEKQTKWSPPLVGKYKLNVDAAFIPKTGVGGIGAVVRNRCCIGLVDAQNGSANTESNLVMREVKVGGLHKVSMWDFVQVVVVATRVMEIRFGNWELRQVSSTSEVVFFQQEKRRGCLGASRFDAGLSCLIFERSFVGRLFSFCTTLAIRQGSRAESGFDKEDLDRFWFCGFASPLGGSLGFVGSKGARLKAGVHELATCSVGHDLRERSCILFIALAVRQGWLELVLSPHGLGAGLSTILQVSLGKVRTSYPLHFICTALAVRQGYRVSLQALHFGLNLELRNSRVELGRYIEVGLGAKSWD</sequence>
<dbReference type="Pfam" id="PF00078">
    <property type="entry name" value="RVT_1"/>
    <property type="match status" value="1"/>
</dbReference>
<name>A0AAD4Z0B1_PRUDU</name>
<protein>
    <recommendedName>
        <fullName evidence="1">Reverse transcriptase domain-containing protein</fullName>
    </recommendedName>
</protein>
<evidence type="ECO:0000259" key="1">
    <source>
        <dbReference type="PROSITE" id="PS50878"/>
    </source>
</evidence>
<dbReference type="InterPro" id="IPR000477">
    <property type="entry name" value="RT_dom"/>
</dbReference>
<organism evidence="2 3">
    <name type="scientific">Prunus dulcis</name>
    <name type="common">Almond</name>
    <name type="synonym">Amygdalus dulcis</name>
    <dbReference type="NCBI Taxonomy" id="3755"/>
    <lineage>
        <taxon>Eukaryota</taxon>
        <taxon>Viridiplantae</taxon>
        <taxon>Streptophyta</taxon>
        <taxon>Embryophyta</taxon>
        <taxon>Tracheophyta</taxon>
        <taxon>Spermatophyta</taxon>
        <taxon>Magnoliopsida</taxon>
        <taxon>eudicotyledons</taxon>
        <taxon>Gunneridae</taxon>
        <taxon>Pentapetalae</taxon>
        <taxon>rosids</taxon>
        <taxon>fabids</taxon>
        <taxon>Rosales</taxon>
        <taxon>Rosaceae</taxon>
        <taxon>Amygdaloideae</taxon>
        <taxon>Amygdaleae</taxon>
        <taxon>Prunus</taxon>
    </lineage>
</organism>
<feature type="domain" description="Reverse transcriptase" evidence="1">
    <location>
        <begin position="1"/>
        <end position="179"/>
    </location>
</feature>
<dbReference type="AlphaFoldDB" id="A0AAD4Z0B1"/>
<accession>A0AAD4Z0B1</accession>
<dbReference type="PANTHER" id="PTHR33116:SF86">
    <property type="entry name" value="REVERSE TRANSCRIPTASE DOMAIN-CONTAINING PROTEIN"/>
    <property type="match status" value="1"/>
</dbReference>
<comment type="caution">
    <text evidence="2">The sequence shown here is derived from an EMBL/GenBank/DDBJ whole genome shotgun (WGS) entry which is preliminary data.</text>
</comment>
<dbReference type="EMBL" id="JAJFAZ020000005">
    <property type="protein sequence ID" value="KAI5327143.1"/>
    <property type="molecule type" value="Genomic_DNA"/>
</dbReference>